<dbReference type="InterPro" id="IPR000971">
    <property type="entry name" value="Globin"/>
</dbReference>
<evidence type="ECO:0000256" key="4">
    <source>
        <dbReference type="ARBA" id="ARBA00022617"/>
    </source>
</evidence>
<evidence type="ECO:0000256" key="8">
    <source>
        <dbReference type="ARBA" id="ARBA00022827"/>
    </source>
</evidence>
<dbReference type="STRING" id="1192034.CAP_5592"/>
<dbReference type="InterPro" id="IPR012292">
    <property type="entry name" value="Globin/Proto"/>
</dbReference>
<dbReference type="InterPro" id="IPR009050">
    <property type="entry name" value="Globin-like_sf"/>
</dbReference>
<dbReference type="EC" id="1.14.12.17" evidence="15"/>
<dbReference type="InterPro" id="IPR023950">
    <property type="entry name" value="Hmp"/>
</dbReference>
<reference evidence="18 19" key="1">
    <citation type="submission" date="2013-05" db="EMBL/GenBank/DDBJ databases">
        <title>Genome assembly of Chondromyces apiculatus DSM 436.</title>
        <authorList>
            <person name="Sharma G."/>
            <person name="Khatri I."/>
            <person name="Kaur C."/>
            <person name="Mayilraj S."/>
            <person name="Subramanian S."/>
        </authorList>
    </citation>
    <scope>NUCLEOTIDE SEQUENCE [LARGE SCALE GENOMIC DNA]</scope>
    <source>
        <strain evidence="18 19">DSM 436</strain>
    </source>
</reference>
<comment type="caution">
    <text evidence="15">Lacks conserved residue(s) required for the propagation of feature annotation.</text>
</comment>
<keyword evidence="3 15" id="KW-0813">Transport</keyword>
<feature type="domain" description="Globin" evidence="16">
    <location>
        <begin position="1"/>
        <end position="123"/>
    </location>
</feature>
<feature type="region of interest" description="Reductase" evidence="15">
    <location>
        <begin position="134"/>
        <end position="394"/>
    </location>
</feature>
<comment type="similarity">
    <text evidence="1 15">In the C-terminal section; belongs to the flavoprotein pyridine nucleotide cytochrome reductase family.</text>
</comment>
<dbReference type="Gene3D" id="2.40.30.10">
    <property type="entry name" value="Translation factors"/>
    <property type="match status" value="1"/>
</dbReference>
<feature type="site" description="Involved in heme-bound ligand stabilization and O-O bond activation" evidence="15">
    <location>
        <position position="14"/>
    </location>
</feature>
<dbReference type="GO" id="GO:0019825">
    <property type="term" value="F:oxygen binding"/>
    <property type="evidence" value="ECO:0007669"/>
    <property type="project" value="InterPro"/>
</dbReference>
<dbReference type="eggNOG" id="COG1017">
    <property type="taxonomic scope" value="Bacteria"/>
</dbReference>
<evidence type="ECO:0000259" key="17">
    <source>
        <dbReference type="PROSITE" id="PS51384"/>
    </source>
</evidence>
<comment type="catalytic activity">
    <reaction evidence="13 15">
        <text>2 nitric oxide + NADH + 2 O2 = 2 nitrate + NAD(+) + H(+)</text>
        <dbReference type="Rhea" id="RHEA:19469"/>
        <dbReference type="ChEBI" id="CHEBI:15378"/>
        <dbReference type="ChEBI" id="CHEBI:15379"/>
        <dbReference type="ChEBI" id="CHEBI:16480"/>
        <dbReference type="ChEBI" id="CHEBI:17632"/>
        <dbReference type="ChEBI" id="CHEBI:57540"/>
        <dbReference type="ChEBI" id="CHEBI:57945"/>
        <dbReference type="EC" id="1.14.12.17"/>
    </reaction>
</comment>
<comment type="cofactor">
    <cofactor evidence="15">
        <name>heme b</name>
        <dbReference type="ChEBI" id="CHEBI:60344"/>
    </cofactor>
    <text evidence="15">Binds 1 heme b (iron(II)-protoporphyrin IX) group per subunit.</text>
</comment>
<feature type="binding site" evidence="15">
    <location>
        <position position="175"/>
    </location>
    <ligand>
        <name>FAD</name>
        <dbReference type="ChEBI" id="CHEBI:57692"/>
    </ligand>
</feature>
<feature type="active site" description="Charge relay system" evidence="15">
    <location>
        <position position="122"/>
    </location>
</feature>
<protein>
    <recommendedName>
        <fullName evidence="15">Flavohemoprotein</fullName>
    </recommendedName>
    <alternativeName>
        <fullName evidence="15">Flavohemoglobin</fullName>
    </alternativeName>
    <alternativeName>
        <fullName evidence="15">Hemoglobin-like protein</fullName>
    </alternativeName>
    <alternativeName>
        <fullName evidence="15">Nitric oxide dioxygenase</fullName>
        <shortName evidence="15">NO oxygenase</shortName>
        <shortName evidence="15">NOD</shortName>
        <ecNumber evidence="15">1.14.12.17</ecNumber>
    </alternativeName>
</protein>
<evidence type="ECO:0000256" key="12">
    <source>
        <dbReference type="ARBA" id="ARBA00023027"/>
    </source>
</evidence>
<dbReference type="AlphaFoldDB" id="A0A017T2A5"/>
<dbReference type="Gene3D" id="3.40.50.80">
    <property type="entry name" value="Nucleotide-binding domain of ferredoxin-NADP reductase (FNR) module"/>
    <property type="match status" value="1"/>
</dbReference>
<name>A0A017T2A5_9BACT</name>
<comment type="similarity">
    <text evidence="2 15">Belongs to the globin family. Two-domain flavohemoproteins subfamily.</text>
</comment>
<evidence type="ECO:0000256" key="1">
    <source>
        <dbReference type="ARBA" id="ARBA00006401"/>
    </source>
</evidence>
<evidence type="ECO:0000256" key="3">
    <source>
        <dbReference type="ARBA" id="ARBA00022448"/>
    </source>
</evidence>
<dbReference type="GO" id="GO:0046872">
    <property type="term" value="F:metal ion binding"/>
    <property type="evidence" value="ECO:0007669"/>
    <property type="project" value="UniProtKB-KW"/>
</dbReference>
<evidence type="ECO:0000256" key="15">
    <source>
        <dbReference type="HAMAP-Rule" id="MF_01252"/>
    </source>
</evidence>
<dbReference type="GO" id="GO:0008941">
    <property type="term" value="F:nitric oxide dioxygenase NAD(P)H activity"/>
    <property type="evidence" value="ECO:0007669"/>
    <property type="project" value="UniProtKB-UniRule"/>
</dbReference>
<keyword evidence="5 15" id="KW-0561">Oxygen transport</keyword>
<evidence type="ECO:0000259" key="16">
    <source>
        <dbReference type="PROSITE" id="PS01033"/>
    </source>
</evidence>
<evidence type="ECO:0000313" key="18">
    <source>
        <dbReference type="EMBL" id="EYF03399.1"/>
    </source>
</evidence>
<dbReference type="eggNOG" id="COG1018">
    <property type="taxonomic scope" value="Bacteria"/>
</dbReference>
<organism evidence="18 19">
    <name type="scientific">Chondromyces apiculatus DSM 436</name>
    <dbReference type="NCBI Taxonomy" id="1192034"/>
    <lineage>
        <taxon>Bacteria</taxon>
        <taxon>Pseudomonadati</taxon>
        <taxon>Myxococcota</taxon>
        <taxon>Polyangia</taxon>
        <taxon>Polyangiales</taxon>
        <taxon>Polyangiaceae</taxon>
        <taxon>Chondromyces</taxon>
    </lineage>
</organism>
<evidence type="ECO:0000256" key="11">
    <source>
        <dbReference type="ARBA" id="ARBA00023004"/>
    </source>
</evidence>
<keyword evidence="7 15" id="KW-0479">Metal-binding</keyword>
<dbReference type="InterPro" id="IPR017927">
    <property type="entry name" value="FAD-bd_FR_type"/>
</dbReference>
<keyword evidence="6 15" id="KW-0285">Flavoprotein</keyword>
<comment type="catalytic activity">
    <reaction evidence="14 15">
        <text>2 nitric oxide + NADPH + 2 O2 = 2 nitrate + NADP(+) + H(+)</text>
        <dbReference type="Rhea" id="RHEA:19465"/>
        <dbReference type="ChEBI" id="CHEBI:15378"/>
        <dbReference type="ChEBI" id="CHEBI:15379"/>
        <dbReference type="ChEBI" id="CHEBI:16480"/>
        <dbReference type="ChEBI" id="CHEBI:17632"/>
        <dbReference type="ChEBI" id="CHEBI:57783"/>
        <dbReference type="ChEBI" id="CHEBI:58349"/>
        <dbReference type="EC" id="1.14.12.17"/>
    </reaction>
</comment>
<dbReference type="InterPro" id="IPR017938">
    <property type="entry name" value="Riboflavin_synthase-like_b-brl"/>
</dbReference>
<evidence type="ECO:0000313" key="19">
    <source>
        <dbReference type="Proteomes" id="UP000019678"/>
    </source>
</evidence>
<dbReference type="GO" id="GO:0071949">
    <property type="term" value="F:FAD binding"/>
    <property type="evidence" value="ECO:0007669"/>
    <property type="project" value="InterPro"/>
</dbReference>
<dbReference type="Pfam" id="PF00175">
    <property type="entry name" value="NAD_binding_1"/>
    <property type="match status" value="1"/>
</dbReference>
<feature type="active site" description="Charge relay system" evidence="15">
    <location>
        <position position="80"/>
    </location>
</feature>
<dbReference type="Proteomes" id="UP000019678">
    <property type="component" value="Unassembled WGS sequence"/>
</dbReference>
<gene>
    <name evidence="15" type="primary">hmp</name>
    <name evidence="18" type="ORF">CAP_5592</name>
</gene>
<dbReference type="SUPFAM" id="SSF46458">
    <property type="entry name" value="Globin-like"/>
    <property type="match status" value="1"/>
</dbReference>
<dbReference type="FunFam" id="1.10.490.10:FF:000003">
    <property type="entry name" value="Flavohemoprotein"/>
    <property type="match status" value="1"/>
</dbReference>
<evidence type="ECO:0000256" key="10">
    <source>
        <dbReference type="ARBA" id="ARBA00023002"/>
    </source>
</evidence>
<keyword evidence="9 15" id="KW-0521">NADP</keyword>
<evidence type="ECO:0000256" key="14">
    <source>
        <dbReference type="ARBA" id="ARBA00049433"/>
    </source>
</evidence>
<feature type="site" description="Influences the redox potential of the prosthetic heme and FAD groups" evidence="15">
    <location>
        <position position="69"/>
    </location>
</feature>
<dbReference type="SUPFAM" id="SSF52343">
    <property type="entry name" value="Ferredoxin reductase-like, C-terminal NADP-linked domain"/>
    <property type="match status" value="1"/>
</dbReference>
<dbReference type="EMBL" id="ASRX01000047">
    <property type="protein sequence ID" value="EYF03399.1"/>
    <property type="molecule type" value="Genomic_DNA"/>
</dbReference>
<feature type="binding site" evidence="15">
    <location>
        <begin position="260"/>
        <end position="265"/>
    </location>
    <ligand>
        <name>NADP(+)</name>
        <dbReference type="ChEBI" id="CHEBI:58349"/>
    </ligand>
</feature>
<dbReference type="PROSITE" id="PS51384">
    <property type="entry name" value="FAD_FR"/>
    <property type="match status" value="1"/>
</dbReference>
<dbReference type="CDD" id="cd06184">
    <property type="entry name" value="flavohem_like_fad_nad_binding"/>
    <property type="match status" value="1"/>
</dbReference>
<comment type="cofactor">
    <cofactor evidence="15">
        <name>FAD</name>
        <dbReference type="ChEBI" id="CHEBI:57692"/>
    </cofactor>
    <text evidence="15">Binds 1 FAD per subunit.</text>
</comment>
<dbReference type="Gene3D" id="1.10.490.10">
    <property type="entry name" value="Globins"/>
    <property type="match status" value="1"/>
</dbReference>
<dbReference type="GO" id="GO:0020037">
    <property type="term" value="F:heme binding"/>
    <property type="evidence" value="ECO:0007669"/>
    <property type="project" value="InterPro"/>
</dbReference>
<dbReference type="PRINTS" id="PR00410">
    <property type="entry name" value="PHEHYDRXLASE"/>
</dbReference>
<evidence type="ECO:0000256" key="5">
    <source>
        <dbReference type="ARBA" id="ARBA00022621"/>
    </source>
</evidence>
<dbReference type="GO" id="GO:0071500">
    <property type="term" value="P:cellular response to nitrosative stress"/>
    <property type="evidence" value="ECO:0007669"/>
    <property type="project" value="TreeGrafter"/>
</dbReference>
<keyword evidence="19" id="KW-1185">Reference proteome</keyword>
<sequence>MLAEHGVAITTRFYQNLFREHPELLNVFNHAHQREGRQQAALAGAVYAAAKHIDDLGAVLPVVKQIAHKHRSLGILPEHYPVVGKNLLRAIKEILGDAATDEILQAWTEAYAVIADAFIAVEREMYTQAETQPGGWAGFRPFVIARKQPESDTITSFYLRPADGGPIATFEPGQYITLKLSIPGDPYTHLRQYSLSSAPHDPMYRISVKREDARPDQEGTISTYLHRKLKEGDTVLVSAPAGDFVLDRTSDRPVVLLSAGVGLTPMVSMLNALVHDHPERRVTFIHATTSGQTHAMAEHLTEVASAHPQVRSFLIYSRPTDADRTRGHFHKEGRIDLDWLTSVLPEEHADVYLCGPAPFLKDVRNALLVHGVPPGHIHYEYFGPAADIDAAPAS</sequence>
<feature type="binding site" evidence="15">
    <location>
        <begin position="191"/>
        <end position="194"/>
    </location>
    <ligand>
        <name>FAD</name>
        <dbReference type="ChEBI" id="CHEBI:57692"/>
    </ligand>
</feature>
<dbReference type="InterPro" id="IPR039261">
    <property type="entry name" value="FNR_nucleotide-bd"/>
</dbReference>
<evidence type="ECO:0000256" key="6">
    <source>
        <dbReference type="ARBA" id="ARBA00022630"/>
    </source>
</evidence>
<dbReference type="GO" id="GO:0005344">
    <property type="term" value="F:oxygen carrier activity"/>
    <property type="evidence" value="ECO:0007669"/>
    <property type="project" value="UniProtKB-UniRule"/>
</dbReference>
<dbReference type="PANTHER" id="PTHR43396">
    <property type="entry name" value="FLAVOHEMOPROTEIN"/>
    <property type="match status" value="1"/>
</dbReference>
<feature type="domain" description="FAD-binding FR-type" evidence="17">
    <location>
        <begin position="137"/>
        <end position="247"/>
    </location>
</feature>
<evidence type="ECO:0000256" key="13">
    <source>
        <dbReference type="ARBA" id="ARBA00048649"/>
    </source>
</evidence>
<accession>A0A017T2A5</accession>
<dbReference type="FunFam" id="3.40.50.80:FF:000010">
    <property type="entry name" value="Flavohemoprotein"/>
    <property type="match status" value="1"/>
</dbReference>
<dbReference type="FunFam" id="2.40.30.10:FF:000034">
    <property type="entry name" value="Flavohemoprotein"/>
    <property type="match status" value="1"/>
</dbReference>
<dbReference type="GO" id="GO:0046210">
    <property type="term" value="P:nitric oxide catabolic process"/>
    <property type="evidence" value="ECO:0007669"/>
    <property type="project" value="TreeGrafter"/>
</dbReference>
<proteinExistence type="inferred from homology"/>
<dbReference type="InterPro" id="IPR001433">
    <property type="entry name" value="OxRdtase_FAD/NAD-bd"/>
</dbReference>
<dbReference type="SUPFAM" id="SSF63380">
    <property type="entry name" value="Riboflavin synthase domain-like"/>
    <property type="match status" value="1"/>
</dbReference>
<evidence type="ECO:0000256" key="9">
    <source>
        <dbReference type="ARBA" id="ARBA00022857"/>
    </source>
</evidence>
<dbReference type="InterPro" id="IPR001709">
    <property type="entry name" value="Flavoprot_Pyr_Nucl_cyt_Rdtase"/>
</dbReference>
<feature type="site" description="Influences the redox potential of the prosthetic heme and FAD groups" evidence="15">
    <location>
        <position position="380"/>
    </location>
</feature>
<comment type="domain">
    <text evidence="15">Consists of two distinct domains; an N-terminal heme-containing oxygen-binding domain and a C-terminal reductase domain with binding sites for FAD and NAD(P)H.</text>
</comment>
<dbReference type="PRINTS" id="PR00371">
    <property type="entry name" value="FPNCR"/>
</dbReference>
<keyword evidence="8 15" id="KW-0274">FAD</keyword>
<dbReference type="PANTHER" id="PTHR43396:SF3">
    <property type="entry name" value="FLAVOHEMOPROTEIN"/>
    <property type="match status" value="1"/>
</dbReference>
<dbReference type="PROSITE" id="PS01033">
    <property type="entry name" value="GLOBIN"/>
    <property type="match status" value="1"/>
</dbReference>
<evidence type="ECO:0000256" key="7">
    <source>
        <dbReference type="ARBA" id="ARBA00022723"/>
    </source>
</evidence>
<dbReference type="HAMAP" id="MF_01252">
    <property type="entry name" value="Hmp"/>
    <property type="match status" value="1"/>
</dbReference>
<feature type="binding site" description="proximal binding residue" evidence="15">
    <location>
        <position position="70"/>
    </location>
    <ligand>
        <name>heme b</name>
        <dbReference type="ChEBI" id="CHEBI:60344"/>
    </ligand>
    <ligandPart>
        <name>Fe</name>
        <dbReference type="ChEBI" id="CHEBI:18248"/>
    </ligandPart>
</feature>
<evidence type="ECO:0000256" key="2">
    <source>
        <dbReference type="ARBA" id="ARBA00008414"/>
    </source>
</evidence>
<keyword evidence="12 15" id="KW-0520">NAD</keyword>
<keyword evidence="11 15" id="KW-0408">Iron</keyword>
<keyword evidence="4 15" id="KW-0349">Heme</keyword>
<comment type="caution">
    <text evidence="18">The sequence shown here is derived from an EMBL/GenBank/DDBJ whole genome shotgun (WGS) entry which is preliminary data.</text>
</comment>
<keyword evidence="10 15" id="KW-0560">Oxidoreductase</keyword>
<dbReference type="Pfam" id="PF00042">
    <property type="entry name" value="Globin"/>
    <property type="match status" value="1"/>
</dbReference>
<dbReference type="NCBIfam" id="NF009805">
    <property type="entry name" value="PRK13289.1"/>
    <property type="match status" value="1"/>
</dbReference>